<dbReference type="PROSITE" id="PS50076">
    <property type="entry name" value="DNAJ_2"/>
    <property type="match status" value="1"/>
</dbReference>
<dbReference type="InterPro" id="IPR018253">
    <property type="entry name" value="DnaJ_domain_CS"/>
</dbReference>
<proteinExistence type="inferred from homology"/>
<dbReference type="InterPro" id="IPR008971">
    <property type="entry name" value="HSP40/DnaJ_pept-bd"/>
</dbReference>
<dbReference type="InterPro" id="IPR001305">
    <property type="entry name" value="HSP_DnaJ_Cys-rich_dom"/>
</dbReference>
<dbReference type="GO" id="GO:0051082">
    <property type="term" value="F:unfolded protein binding"/>
    <property type="evidence" value="ECO:0007669"/>
    <property type="project" value="InterPro"/>
</dbReference>
<dbReference type="CDD" id="cd10747">
    <property type="entry name" value="DnaJ_C"/>
    <property type="match status" value="1"/>
</dbReference>
<dbReference type="InterPro" id="IPR036869">
    <property type="entry name" value="J_dom_sf"/>
</dbReference>
<comment type="caution">
    <text evidence="10">The sequence shown here is derived from an EMBL/GenBank/DDBJ whole genome shotgun (WGS) entry which is preliminary data.</text>
</comment>
<evidence type="ECO:0000256" key="2">
    <source>
        <dbReference type="ARBA" id="ARBA00022737"/>
    </source>
</evidence>
<dbReference type="PROSITE" id="PS51188">
    <property type="entry name" value="ZF_CR"/>
    <property type="match status" value="1"/>
</dbReference>
<dbReference type="InterPro" id="IPR012724">
    <property type="entry name" value="DnaJ"/>
</dbReference>
<dbReference type="HAMAP" id="MF_01152">
    <property type="entry name" value="DnaJ"/>
    <property type="match status" value="1"/>
</dbReference>
<keyword evidence="7" id="KW-0732">Signal</keyword>
<dbReference type="PANTHER" id="PTHR43888">
    <property type="entry name" value="DNAJ-LIKE-2, ISOFORM A-RELATED"/>
    <property type="match status" value="1"/>
</dbReference>
<evidence type="ECO:0000256" key="1">
    <source>
        <dbReference type="ARBA" id="ARBA00022723"/>
    </source>
</evidence>
<dbReference type="InterPro" id="IPR036410">
    <property type="entry name" value="HSP_DnaJ_Cys-rich_dom_sf"/>
</dbReference>
<evidence type="ECO:0000313" key="11">
    <source>
        <dbReference type="Proteomes" id="UP000242180"/>
    </source>
</evidence>
<organism evidence="10 11">
    <name type="scientific">Syncephalastrum racemosum</name>
    <name type="common">Filamentous fungus</name>
    <dbReference type="NCBI Taxonomy" id="13706"/>
    <lineage>
        <taxon>Eukaryota</taxon>
        <taxon>Fungi</taxon>
        <taxon>Fungi incertae sedis</taxon>
        <taxon>Mucoromycota</taxon>
        <taxon>Mucoromycotina</taxon>
        <taxon>Mucoromycetes</taxon>
        <taxon>Mucorales</taxon>
        <taxon>Syncephalastraceae</taxon>
        <taxon>Syncephalastrum</taxon>
    </lineage>
</organism>
<dbReference type="PROSITE" id="PS00636">
    <property type="entry name" value="DNAJ_1"/>
    <property type="match status" value="1"/>
</dbReference>
<feature type="chain" id="PRO_5012010195" description="DnaJ-domain-containing protein" evidence="7">
    <location>
        <begin position="22"/>
        <end position="380"/>
    </location>
</feature>
<dbReference type="STRING" id="13706.A0A1X2HS10"/>
<keyword evidence="3 6" id="KW-0863">Zinc-finger</keyword>
<dbReference type="GO" id="GO:0005524">
    <property type="term" value="F:ATP binding"/>
    <property type="evidence" value="ECO:0007669"/>
    <property type="project" value="InterPro"/>
</dbReference>
<dbReference type="CDD" id="cd10719">
    <property type="entry name" value="DnaJ_zf"/>
    <property type="match status" value="1"/>
</dbReference>
<dbReference type="PRINTS" id="PR00625">
    <property type="entry name" value="JDOMAIN"/>
</dbReference>
<feature type="domain" description="CR-type" evidence="9">
    <location>
        <begin position="147"/>
        <end position="230"/>
    </location>
</feature>
<evidence type="ECO:0000256" key="5">
    <source>
        <dbReference type="ARBA" id="ARBA00023186"/>
    </source>
</evidence>
<dbReference type="Pfam" id="PF00684">
    <property type="entry name" value="DnaJ_CXXCXGXG"/>
    <property type="match status" value="1"/>
</dbReference>
<dbReference type="AlphaFoldDB" id="A0A1X2HS10"/>
<keyword evidence="4 6" id="KW-0862">Zinc</keyword>
<dbReference type="CDD" id="cd06257">
    <property type="entry name" value="DnaJ"/>
    <property type="match status" value="1"/>
</dbReference>
<dbReference type="FunFam" id="2.10.230.10:FF:000002">
    <property type="entry name" value="Molecular chaperone DnaJ"/>
    <property type="match status" value="1"/>
</dbReference>
<dbReference type="OrthoDB" id="550424at2759"/>
<dbReference type="Gene3D" id="1.10.287.110">
    <property type="entry name" value="DnaJ domain"/>
    <property type="match status" value="1"/>
</dbReference>
<dbReference type="Pfam" id="PF00226">
    <property type="entry name" value="DnaJ"/>
    <property type="match status" value="1"/>
</dbReference>
<evidence type="ECO:0000313" key="10">
    <source>
        <dbReference type="EMBL" id="ORZ02385.1"/>
    </source>
</evidence>
<dbReference type="Proteomes" id="UP000242180">
    <property type="component" value="Unassembled WGS sequence"/>
</dbReference>
<evidence type="ECO:0000256" key="4">
    <source>
        <dbReference type="ARBA" id="ARBA00022833"/>
    </source>
</evidence>
<dbReference type="FunFam" id="2.60.260.20:FF:000013">
    <property type="entry name" value="DnaJ subfamily B member 11"/>
    <property type="match status" value="1"/>
</dbReference>
<keyword evidence="11" id="KW-1185">Reference proteome</keyword>
<gene>
    <name evidence="10" type="ORF">BCR43DRAFT_481466</name>
</gene>
<dbReference type="GO" id="GO:0008270">
    <property type="term" value="F:zinc ion binding"/>
    <property type="evidence" value="ECO:0007669"/>
    <property type="project" value="UniProtKB-KW"/>
</dbReference>
<evidence type="ECO:0000256" key="7">
    <source>
        <dbReference type="SAM" id="SignalP"/>
    </source>
</evidence>
<dbReference type="GO" id="GO:0006457">
    <property type="term" value="P:protein folding"/>
    <property type="evidence" value="ECO:0007669"/>
    <property type="project" value="InterPro"/>
</dbReference>
<evidence type="ECO:0000256" key="3">
    <source>
        <dbReference type="ARBA" id="ARBA00022771"/>
    </source>
</evidence>
<feature type="signal peptide" evidence="7">
    <location>
        <begin position="1"/>
        <end position="21"/>
    </location>
</feature>
<evidence type="ECO:0000259" key="9">
    <source>
        <dbReference type="PROSITE" id="PS51188"/>
    </source>
</evidence>
<dbReference type="SUPFAM" id="SSF46565">
    <property type="entry name" value="Chaperone J-domain"/>
    <property type="match status" value="1"/>
</dbReference>
<keyword evidence="5" id="KW-0143">Chaperone</keyword>
<dbReference type="GO" id="GO:0030544">
    <property type="term" value="F:Hsp70 protein binding"/>
    <property type="evidence" value="ECO:0007669"/>
    <property type="project" value="InterPro"/>
</dbReference>
<keyword evidence="2" id="KW-0677">Repeat</keyword>
<name>A0A1X2HS10_SYNRA</name>
<dbReference type="SUPFAM" id="SSF49493">
    <property type="entry name" value="HSP40/DnaJ peptide-binding domain"/>
    <property type="match status" value="2"/>
</dbReference>
<dbReference type="InterPro" id="IPR002939">
    <property type="entry name" value="DnaJ_C"/>
</dbReference>
<reference evidence="10 11" key="1">
    <citation type="submission" date="2016-07" db="EMBL/GenBank/DDBJ databases">
        <title>Pervasive Adenine N6-methylation of Active Genes in Fungi.</title>
        <authorList>
            <consortium name="DOE Joint Genome Institute"/>
            <person name="Mondo S.J."/>
            <person name="Dannebaum R.O."/>
            <person name="Kuo R.C."/>
            <person name="Labutti K."/>
            <person name="Haridas S."/>
            <person name="Kuo A."/>
            <person name="Salamov A."/>
            <person name="Ahrendt S.R."/>
            <person name="Lipzen A."/>
            <person name="Sullivan W."/>
            <person name="Andreopoulos W.B."/>
            <person name="Clum A."/>
            <person name="Lindquist E."/>
            <person name="Daum C."/>
            <person name="Ramamoorthy G.K."/>
            <person name="Gryganskyi A."/>
            <person name="Culley D."/>
            <person name="Magnuson J.K."/>
            <person name="James T.Y."/>
            <person name="O'Malley M.A."/>
            <person name="Stajich J.E."/>
            <person name="Spatafora J.W."/>
            <person name="Visel A."/>
            <person name="Grigoriev I.V."/>
        </authorList>
    </citation>
    <scope>NUCLEOTIDE SEQUENCE [LARGE SCALE GENOMIC DNA]</scope>
    <source>
        <strain evidence="10 11">NRRL 2496</strain>
    </source>
</reference>
<dbReference type="EMBL" id="MCGN01000001">
    <property type="protein sequence ID" value="ORZ02385.1"/>
    <property type="molecule type" value="Genomic_DNA"/>
</dbReference>
<keyword evidence="1 6" id="KW-0479">Metal-binding</keyword>
<dbReference type="Pfam" id="PF01556">
    <property type="entry name" value="DnaJ_C"/>
    <property type="match status" value="1"/>
</dbReference>
<dbReference type="SUPFAM" id="SSF57938">
    <property type="entry name" value="DnaJ/Hsp40 cysteine-rich domain"/>
    <property type="match status" value="1"/>
</dbReference>
<dbReference type="Gene3D" id="2.60.260.20">
    <property type="entry name" value="Urease metallochaperone UreE, N-terminal domain"/>
    <property type="match status" value="2"/>
</dbReference>
<evidence type="ECO:0008006" key="12">
    <source>
        <dbReference type="Google" id="ProtNLM"/>
    </source>
</evidence>
<evidence type="ECO:0000259" key="8">
    <source>
        <dbReference type="PROSITE" id="PS50076"/>
    </source>
</evidence>
<dbReference type="InParanoid" id="A0A1X2HS10"/>
<dbReference type="OMA" id="NIYESFF"/>
<dbReference type="Gene3D" id="2.10.230.10">
    <property type="entry name" value="Heat shock protein DnaJ, cysteine-rich domain"/>
    <property type="match status" value="1"/>
</dbReference>
<accession>A0A1X2HS10</accession>
<feature type="domain" description="J" evidence="8">
    <location>
        <begin position="24"/>
        <end position="89"/>
    </location>
</feature>
<sequence>MRFSAFLLLGLLVTLLALVDAGRDFYKILDVPRDAPKSQIKRHYKKLSRVYHPDKNPGDKDAEQKFMELSSAYEVLADDEKRQIYDRYGEEGLNQQGGGGGSHNPFDIFSHFFGGGFGRSGSGAQQERKGPDMVLDLEVSLEDLYNGASIDLDVSKQVVCDHCHGSGARRSEDIQTCPACQGRGVTVTRVQLGPGMVQQFQQTCDRCGGKGKTVKAVCPVCHGQKVRRGNEQYVIEVEKGMHDGQSTVLEQESDEYPDAIPGDIVFNIATTPHPVFQRNGDNLYTIQHITLIEALAGFSKSLTHLDGREIKLAREEITQYGYVQTIRDEGMPHHDNPTRFGDLFVEYKVIFPTHIDAATIEMLKQGAHFPENLQVEHQEL</sequence>
<dbReference type="SMART" id="SM00271">
    <property type="entry name" value="DnaJ"/>
    <property type="match status" value="1"/>
</dbReference>
<dbReference type="InterPro" id="IPR001623">
    <property type="entry name" value="DnaJ_domain"/>
</dbReference>
<dbReference type="InterPro" id="IPR044713">
    <property type="entry name" value="DNJA1/2-like"/>
</dbReference>
<dbReference type="GO" id="GO:0009408">
    <property type="term" value="P:response to heat"/>
    <property type="evidence" value="ECO:0007669"/>
    <property type="project" value="InterPro"/>
</dbReference>
<evidence type="ECO:0000256" key="6">
    <source>
        <dbReference type="PROSITE-ProRule" id="PRU00546"/>
    </source>
</evidence>
<protein>
    <recommendedName>
        <fullName evidence="12">DnaJ-domain-containing protein</fullName>
    </recommendedName>
</protein>
<feature type="zinc finger region" description="CR-type" evidence="6">
    <location>
        <begin position="147"/>
        <end position="230"/>
    </location>
</feature>